<evidence type="ECO:0000313" key="2">
    <source>
        <dbReference type="Proteomes" id="UP001060085"/>
    </source>
</evidence>
<keyword evidence="2" id="KW-1185">Reference proteome</keyword>
<accession>A0ACC0CD66</accession>
<gene>
    <name evidence="1" type="ORF">M9H77_03949</name>
</gene>
<proteinExistence type="predicted"/>
<protein>
    <submittedName>
        <fullName evidence="1">Uncharacterized protein</fullName>
    </submittedName>
</protein>
<reference evidence="2" key="1">
    <citation type="journal article" date="2023" name="Nat. Plants">
        <title>Single-cell RNA sequencing provides a high-resolution roadmap for understanding the multicellular compartmentation of specialized metabolism.</title>
        <authorList>
            <person name="Sun S."/>
            <person name="Shen X."/>
            <person name="Li Y."/>
            <person name="Li Y."/>
            <person name="Wang S."/>
            <person name="Li R."/>
            <person name="Zhang H."/>
            <person name="Shen G."/>
            <person name="Guo B."/>
            <person name="Wei J."/>
            <person name="Xu J."/>
            <person name="St-Pierre B."/>
            <person name="Chen S."/>
            <person name="Sun C."/>
        </authorList>
    </citation>
    <scope>NUCLEOTIDE SEQUENCE [LARGE SCALE GENOMIC DNA]</scope>
</reference>
<comment type="caution">
    <text evidence="1">The sequence shown here is derived from an EMBL/GenBank/DDBJ whole genome shotgun (WGS) entry which is preliminary data.</text>
</comment>
<name>A0ACC0CD66_CATRO</name>
<dbReference type="Proteomes" id="UP001060085">
    <property type="component" value="Linkage Group LG01"/>
</dbReference>
<organism evidence="1 2">
    <name type="scientific">Catharanthus roseus</name>
    <name type="common">Madagascar periwinkle</name>
    <name type="synonym">Vinca rosea</name>
    <dbReference type="NCBI Taxonomy" id="4058"/>
    <lineage>
        <taxon>Eukaryota</taxon>
        <taxon>Viridiplantae</taxon>
        <taxon>Streptophyta</taxon>
        <taxon>Embryophyta</taxon>
        <taxon>Tracheophyta</taxon>
        <taxon>Spermatophyta</taxon>
        <taxon>Magnoliopsida</taxon>
        <taxon>eudicotyledons</taxon>
        <taxon>Gunneridae</taxon>
        <taxon>Pentapetalae</taxon>
        <taxon>asterids</taxon>
        <taxon>lamiids</taxon>
        <taxon>Gentianales</taxon>
        <taxon>Apocynaceae</taxon>
        <taxon>Rauvolfioideae</taxon>
        <taxon>Vinceae</taxon>
        <taxon>Catharanthinae</taxon>
        <taxon>Catharanthus</taxon>
    </lineage>
</organism>
<evidence type="ECO:0000313" key="1">
    <source>
        <dbReference type="EMBL" id="KAI5682721.1"/>
    </source>
</evidence>
<dbReference type="EMBL" id="CM044701">
    <property type="protein sequence ID" value="KAI5682721.1"/>
    <property type="molecule type" value="Genomic_DNA"/>
</dbReference>
<sequence length="355" mass="39759">MSSDTCLQELVSPSPVTKASVESFHNHSSRGEFTNPSEFRSRAAEIQEITIIHKGFEMSNSSLVSRGPSQFLRGEAISLKWPIKIQWRLQWSGGMMMVRPHDKASSWFALLGLLCHTILVFEECLPLVLFDINAHTLLFRVTSLGSTNFGSSVSPGLLSAIGRWSQSISSSVREVSLAGGVLSSPLLVPLEKAVGYSTKPHEVFPSWGESVAKGSWRGGGPSLEHPVVSRKDLQILCYQNWHVLQQMELLELWSVLPRGLMCFYQLFEMLWFLGLHVSPIKPHSQRSPPLCTRCTRYGLLPMLILAWSYSNATGEILLQMKSGKTKWIRSLSSLECRSTIFFLFLLIIRGVLVHD</sequence>